<evidence type="ECO:0000256" key="2">
    <source>
        <dbReference type="ARBA" id="ARBA00001997"/>
    </source>
</evidence>
<dbReference type="GO" id="GO:0008830">
    <property type="term" value="F:dTDP-4-dehydrorhamnose 3,5-epimerase activity"/>
    <property type="evidence" value="ECO:0007669"/>
    <property type="project" value="UniProtKB-UniRule"/>
</dbReference>
<dbReference type="NCBIfam" id="TIGR01221">
    <property type="entry name" value="rmlC"/>
    <property type="match status" value="1"/>
</dbReference>
<evidence type="ECO:0000256" key="1">
    <source>
        <dbReference type="ARBA" id="ARBA00001298"/>
    </source>
</evidence>
<evidence type="ECO:0000256" key="5">
    <source>
        <dbReference type="PIRSR" id="PIRSR600888-1"/>
    </source>
</evidence>
<evidence type="ECO:0000313" key="8">
    <source>
        <dbReference type="EMBL" id="NHF59077.1"/>
    </source>
</evidence>
<gene>
    <name evidence="8" type="primary">rfbC</name>
    <name evidence="8" type="ORF">FK220_006985</name>
</gene>
<evidence type="ECO:0000256" key="6">
    <source>
        <dbReference type="PIRSR" id="PIRSR600888-3"/>
    </source>
</evidence>
<comment type="similarity">
    <text evidence="7">Belongs to the dTDP-4-dehydrorhamnose 3,5-epimerase family.</text>
</comment>
<accession>A0A967ASC0</accession>
<reference evidence="8" key="1">
    <citation type="submission" date="2019-07" db="EMBL/GenBank/DDBJ databases">
        <authorList>
            <person name="De-Chao Zhang Q."/>
        </authorList>
    </citation>
    <scope>NUCLEOTIDE SEQUENCE</scope>
    <source>
        <strain evidence="8">TP-CH-4</strain>
    </source>
</reference>
<name>A0A967ASC0_9FLAO</name>
<dbReference type="GO" id="GO:0019305">
    <property type="term" value="P:dTDP-rhamnose biosynthetic process"/>
    <property type="evidence" value="ECO:0007669"/>
    <property type="project" value="UniProtKB-UniRule"/>
</dbReference>
<dbReference type="GO" id="GO:0000271">
    <property type="term" value="P:polysaccharide biosynthetic process"/>
    <property type="evidence" value="ECO:0007669"/>
    <property type="project" value="TreeGrafter"/>
</dbReference>
<dbReference type="Proteomes" id="UP000707206">
    <property type="component" value="Unassembled WGS sequence"/>
</dbReference>
<feature type="site" description="Participates in a stacking interaction with the thymidine ring of dTDP-4-oxo-6-deoxyglucose" evidence="6">
    <location>
        <position position="138"/>
    </location>
</feature>
<evidence type="ECO:0000256" key="4">
    <source>
        <dbReference type="ARBA" id="ARBA00019595"/>
    </source>
</evidence>
<comment type="catalytic activity">
    <reaction evidence="1 7">
        <text>dTDP-4-dehydro-6-deoxy-alpha-D-glucose = dTDP-4-dehydro-beta-L-rhamnose</text>
        <dbReference type="Rhea" id="RHEA:16969"/>
        <dbReference type="ChEBI" id="CHEBI:57649"/>
        <dbReference type="ChEBI" id="CHEBI:62830"/>
        <dbReference type="EC" id="5.1.3.13"/>
    </reaction>
</comment>
<comment type="pathway">
    <text evidence="7">Carbohydrate biosynthesis; dTDP-L-rhamnose biosynthesis.</text>
</comment>
<proteinExistence type="inferred from homology"/>
<dbReference type="PANTHER" id="PTHR21047:SF2">
    <property type="entry name" value="THYMIDINE DIPHOSPHO-4-KETO-RHAMNOSE 3,5-EPIMERASE"/>
    <property type="match status" value="1"/>
</dbReference>
<reference evidence="8" key="2">
    <citation type="submission" date="2020-03" db="EMBL/GenBank/DDBJ databases">
        <title>Flavobacteriaceae bacterium strain TP-CH-4, a member of the family Flavobacteriaceae isolated from a deep-sea seamount.</title>
        <authorList>
            <person name="Zhang D.-C."/>
        </authorList>
    </citation>
    <scope>NUCLEOTIDE SEQUENCE</scope>
    <source>
        <strain evidence="8">TP-CH-4</strain>
    </source>
</reference>
<comment type="subunit">
    <text evidence="7">Homodimer.</text>
</comment>
<evidence type="ECO:0000313" key="9">
    <source>
        <dbReference type="Proteomes" id="UP000707206"/>
    </source>
</evidence>
<dbReference type="Gene3D" id="2.60.120.10">
    <property type="entry name" value="Jelly Rolls"/>
    <property type="match status" value="1"/>
</dbReference>
<dbReference type="CDD" id="cd00438">
    <property type="entry name" value="cupin_RmlC"/>
    <property type="match status" value="1"/>
</dbReference>
<dbReference type="RefSeq" id="WP_152573528.1">
    <property type="nucleotide sequence ID" value="NZ_VIKU02000001.1"/>
</dbReference>
<dbReference type="InterPro" id="IPR011051">
    <property type="entry name" value="RmlC_Cupin_sf"/>
</dbReference>
<keyword evidence="7 8" id="KW-0413">Isomerase</keyword>
<feature type="active site" description="Proton donor" evidence="5">
    <location>
        <position position="132"/>
    </location>
</feature>
<dbReference type="Pfam" id="PF00908">
    <property type="entry name" value="dTDP_sugar_isom"/>
    <property type="match status" value="1"/>
</dbReference>
<feature type="active site" description="Proton acceptor" evidence="5">
    <location>
        <position position="62"/>
    </location>
</feature>
<dbReference type="SUPFAM" id="SSF51182">
    <property type="entry name" value="RmlC-like cupins"/>
    <property type="match status" value="1"/>
</dbReference>
<evidence type="ECO:0000256" key="7">
    <source>
        <dbReference type="RuleBase" id="RU364069"/>
    </source>
</evidence>
<dbReference type="InterPro" id="IPR014710">
    <property type="entry name" value="RmlC-like_jellyroll"/>
</dbReference>
<organism evidence="8 9">
    <name type="scientific">Pelagihabitans pacificus</name>
    <dbReference type="NCBI Taxonomy" id="2696054"/>
    <lineage>
        <taxon>Bacteria</taxon>
        <taxon>Pseudomonadati</taxon>
        <taxon>Bacteroidota</taxon>
        <taxon>Flavobacteriia</taxon>
        <taxon>Flavobacteriales</taxon>
        <taxon>Flavobacteriaceae</taxon>
        <taxon>Pelagihabitans</taxon>
    </lineage>
</organism>
<keyword evidence="9" id="KW-1185">Reference proteome</keyword>
<sequence length="181" mass="20472">MKVTETRLNGCFILEPAIFSDERGYFTESFNAARFNKAVGSEVHFVQDNQSFSTQGVVRALHYQLGEYAQAKLVRVLSGTVLDVAVDLRKDSPTFGQHVAVELSYENKKQLFIPRGFAHGFVVLTDTAEFFYKCDNYYHKDAEGGILYNDPTLNIDWKLPSDQLKVSEKDSVLPTFDSARI</sequence>
<dbReference type="InterPro" id="IPR000888">
    <property type="entry name" value="RmlC-like"/>
</dbReference>
<dbReference type="PANTHER" id="PTHR21047">
    <property type="entry name" value="DTDP-6-DEOXY-D-GLUCOSE-3,5 EPIMERASE"/>
    <property type="match status" value="1"/>
</dbReference>
<dbReference type="GO" id="GO:0005829">
    <property type="term" value="C:cytosol"/>
    <property type="evidence" value="ECO:0007669"/>
    <property type="project" value="TreeGrafter"/>
</dbReference>
<dbReference type="AlphaFoldDB" id="A0A967ASC0"/>
<comment type="caution">
    <text evidence="8">The sequence shown here is derived from an EMBL/GenBank/DDBJ whole genome shotgun (WGS) entry which is preliminary data.</text>
</comment>
<comment type="function">
    <text evidence="2 7">Catalyzes the epimerization of the C3' and C5'positions of dTDP-6-deoxy-D-xylo-4-hexulose, forming dTDP-6-deoxy-L-lyxo-4-hexulose.</text>
</comment>
<dbReference type="EMBL" id="VIKU02000001">
    <property type="protein sequence ID" value="NHF59077.1"/>
    <property type="molecule type" value="Genomic_DNA"/>
</dbReference>
<protein>
    <recommendedName>
        <fullName evidence="4 7">dTDP-4-dehydrorhamnose 3,5-epimerase</fullName>
        <ecNumber evidence="3 7">5.1.3.13</ecNumber>
    </recommendedName>
    <alternativeName>
        <fullName evidence="7">Thymidine diphospho-4-keto-rhamnose 3,5-epimerase</fullName>
    </alternativeName>
</protein>
<dbReference type="EC" id="5.1.3.13" evidence="3 7"/>
<evidence type="ECO:0000256" key="3">
    <source>
        <dbReference type="ARBA" id="ARBA00012098"/>
    </source>
</evidence>